<comment type="caution">
    <text evidence="1">The sequence shown here is derived from an EMBL/GenBank/DDBJ whole genome shotgun (WGS) entry which is preliminary data.</text>
</comment>
<protein>
    <submittedName>
        <fullName evidence="1">Uncharacterized protein</fullName>
    </submittedName>
</protein>
<evidence type="ECO:0000313" key="1">
    <source>
        <dbReference type="EMBL" id="OAK66911.1"/>
    </source>
</evidence>
<proteinExistence type="predicted"/>
<dbReference type="AlphaFoldDB" id="A0AA91ID91"/>
<dbReference type="EMBL" id="LVHG01000002">
    <property type="protein sequence ID" value="OAK66911.1"/>
    <property type="molecule type" value="Genomic_DNA"/>
</dbReference>
<gene>
    <name evidence="1" type="ORF">A3K87_05035</name>
</gene>
<sequence length="187" mass="20998">MGSLVISCLALLFTVVSFWWMQWRPGNLVIADLQHFAAGRGWVGGSDEPNGWFVGLPLIMLNTGASPLVLESLRLTPAKGNPASQLIFNGVDTMLWSADPDEKSEHDFTYLPRIIKPNGALAANVQFLWTPSELKYEARRYHFFLEAKISGARDWQKVKDIELNFSGASESTLPLLDEGYRMFRYDG</sequence>
<organism evidence="1 2">
    <name type="scientific">Variovorax paradoxus</name>
    <dbReference type="NCBI Taxonomy" id="34073"/>
    <lineage>
        <taxon>Bacteria</taxon>
        <taxon>Pseudomonadati</taxon>
        <taxon>Pseudomonadota</taxon>
        <taxon>Betaproteobacteria</taxon>
        <taxon>Burkholderiales</taxon>
        <taxon>Comamonadaceae</taxon>
        <taxon>Variovorax</taxon>
    </lineage>
</organism>
<name>A0AA91ID91_VARPD</name>
<evidence type="ECO:0000313" key="2">
    <source>
        <dbReference type="Proteomes" id="UP000077852"/>
    </source>
</evidence>
<accession>A0AA91ID91</accession>
<dbReference type="RefSeq" id="WP_081265754.1">
    <property type="nucleotide sequence ID" value="NZ_LVHG01000002.1"/>
</dbReference>
<reference evidence="1 2" key="1">
    <citation type="submission" date="2016-03" db="EMBL/GenBank/DDBJ databases">
        <title>Genome sequence of Variovorax paradoxus KB5.</title>
        <authorList>
            <person name="Jeong H."/>
            <person name="Hong C.E."/>
            <person name="Jo S.H."/>
            <person name="Park J.M."/>
        </authorList>
    </citation>
    <scope>NUCLEOTIDE SEQUENCE [LARGE SCALE GENOMIC DNA]</scope>
    <source>
        <strain evidence="1 2">KB5</strain>
    </source>
</reference>
<dbReference type="Proteomes" id="UP000077852">
    <property type="component" value="Unassembled WGS sequence"/>
</dbReference>